<dbReference type="PANTHER" id="PTHR45985:SF12">
    <property type="entry name" value="CHITIN DEACETYLASE-LIKE 5, ISOFORM B"/>
    <property type="match status" value="1"/>
</dbReference>
<gene>
    <name evidence="5" type="primary">LOC114244855</name>
</gene>
<dbReference type="Proteomes" id="UP000504629">
    <property type="component" value="Unplaced"/>
</dbReference>
<dbReference type="InterPro" id="IPR002557">
    <property type="entry name" value="Chitin-bd_dom"/>
</dbReference>
<feature type="compositionally biased region" description="Low complexity" evidence="1">
    <location>
        <begin position="1301"/>
        <end position="1334"/>
    </location>
</feature>
<dbReference type="Gene3D" id="2.170.140.10">
    <property type="entry name" value="Chitin binding domain"/>
    <property type="match status" value="1"/>
</dbReference>
<dbReference type="InterPro" id="IPR036508">
    <property type="entry name" value="Chitin-bd_dom_sf"/>
</dbReference>
<dbReference type="GO" id="GO:0008061">
    <property type="term" value="F:chitin binding"/>
    <property type="evidence" value="ECO:0007669"/>
    <property type="project" value="InterPro"/>
</dbReference>
<dbReference type="RefSeq" id="XP_028032581.1">
    <property type="nucleotide sequence ID" value="XM_028176780.1"/>
</dbReference>
<dbReference type="KEGG" id="bman:114244855"/>
<feature type="compositionally biased region" description="Low complexity" evidence="1">
    <location>
        <begin position="1646"/>
        <end position="1657"/>
    </location>
</feature>
<dbReference type="SUPFAM" id="SSF57625">
    <property type="entry name" value="Invertebrate chitin-binding proteins"/>
    <property type="match status" value="1"/>
</dbReference>
<dbReference type="CDD" id="cd10975">
    <property type="entry name" value="CE4_CDA_like_2"/>
    <property type="match status" value="1"/>
</dbReference>
<feature type="region of interest" description="Disordered" evidence="1">
    <location>
        <begin position="104"/>
        <end position="148"/>
    </location>
</feature>
<dbReference type="InterPro" id="IPR052740">
    <property type="entry name" value="CE4"/>
</dbReference>
<keyword evidence="4" id="KW-1185">Reference proteome</keyword>
<feature type="region of interest" description="Disordered" evidence="1">
    <location>
        <begin position="1639"/>
        <end position="1672"/>
    </location>
</feature>
<sequence>MRSCSALALFTLAVLTECLAASDRLRHRSGPVRSVPVAANVKRDVDFDCPEEFGYYPHPTDCTLYYVCVFGGALLESCTGGLMYSHELQTCDWPRNVGCDGASAGGGEELERFSERDDPPPPPPPPRRTPPPPRAQPKPIITSRGQPKFNRVEYEKQQQLYAEIDDLPPVEEIESDRQQRVYRGQPSTIGQVQKDRDGYGSQAISSGRTVNSNIIPASLPQTGKIGSFSFGSQIDDRRAATITPAPQKYNEDIDDVTDTLHDRQLDLDTNLVDVTDSIQKPLLRKKREVAVDSLGKNLTFVETVNNTFDNPENISKRSDSGEEMEYYEADPEDVGVLDDHFIQDDVERGKRQIRYYLKNGYKPPLKNWGIAKPVRLVDQQPRPSYNQNSQSQRYQPTYNNNYNDPGRLYFSYDSNRHSTANPLVSYQESQTERPFRPSLPDPAHQKHVHNPINTVTNLITKSPPISSLSSNNNPFTSLNGGFYNNSPRPNHEQIQSHYITSLHHINDGLYHDSSILPSTVVTGKPVPVSTSERLQSTYRPKSNKSQSQQSENKNESEHTHKQPQEEEYDEEGSSEENQESSEEYDDDDFKHDFPEPPYEFTHPSNKYAEIENPFANPNFDFDAFLSKISNGQYTPAPKVIPKIVNSAVGSSSPANVRSVLPSSTLNYQGMSTPKPFTPDNSFTTQYKDKNTEFQPVIKQSQLYDQFQSPKPSLQSYPQQQQQQHNYNGNVYTKAQQTAGTPLDAIRPKLKPPNFKDDRQLPITYSFTTPNSIDQTKLKEENQRIVAVTPKPHVFASGTGGPLILSNSKQQYINLEHFTEPQNRFSVTTRPYFATSVKPYEAHVKSTQKPLTTITNQQLSALQQYWKNNPTANPLSVQSVTIRPGSSPNIGQFETFFGETIKSSTKPPMFNQNTFTNLGREQFITTVKPATKRRPIPKPSPEMNDYYYDDEDEQYYYEPVVKPKYMPSTEIKPQRPPLAQNYKEYDDSYEDSREETATVKPLQKVTQRPTKYYKIKPETTTKNHNDVSAPIKSISNNENNKIPIPVLVEYANPTSSVLIRPDVSNYEIINHHTRNRTIHLKKPISNESGPYTSAPPKYLNQTTLRPYTVRHRLAKPTTVPETSKQNHTQNRVRMRHPNIVAQKLTTPRDSYNQETRFTKINHDGKTNSLEPTENLSPVSYSPSPRPKMLYNGSQAYNPDQYDPYYAVYDEDGELYKDTDYVQQYNVASVRPAVQQTYRGTPPPARRPVETYTARPVSADDYDDALIQGQISNQNQYQAPVRHSTRGEGNELGYEHNPSSIRTTLYETTSISTTPSTTTSTTTTTTTQRPTTAPYTEAMTPSRYTPRSSTDENPTPKSDTSSTAPENDPTPSTTPSHINLSYLAKPFEITDNLHRLEQTLPTTEKMLTSRRSSRVTNNNNNIPVDVEQVSSNKGKKKLVSLTTGFSIRRNLNNTNNPYTLTVLTRPIDEFNNPRKNHSRINNSSTGKHSQRYRYEISDSISNDNISRSKEENNSFSTSAEPVNRRTDITKEITEEYDIPIPIMPPSRKLISVETTTPTTTTTKYYLKTVIKRPSSVSTEQFQENTVSTESILRNQAEKADARSQDNILLKNQSRSDKYKAQTEPFVSPYRTLDNLRNSYRVDEQIPESSSAKTTSSTTTQKLRDKSNSLSTRKAAQLSRVAPSYYSYRLEDEVIPNHTTEVFSGKVKHVIQAFLNNVDSSPIPQLVEKIPDQSSTTPASSTEERIVNIGFQRKSVKYTTEKPLRNNVKRLQIVTESSIINTDKTNLNKIKPSENDETVNQDFALINPVDSVSTTSVVHTTSTAAPVQKENYEQLYVPSRDYYSLKFNSLVNSTDAPARFVPASEKSQKFKNVMNLEPSTESVDVVIEEASEKKNDDQIVDNNSSVVNDEQQKNDNGLFSDIASTTSTTKATTTIKSEQTTTTTTTVKSISFPTRASRVNPAIKLAATNLGGGRRSYQSTSKCSSDNSLQPNPKCNEIKYQRPTSTRGRGSAHFSTSSGSDAPLPPPNRGTPPTRSRPTLKPSTAIVSKTTEFVDIYNHPPSRPASVYPQPTPDKTAAKCRKDVCLLPDCYCGGKEIPGDLPVESVPQIVLLTFDDSVNDLNKGLYTDLFEKGRVNPNGCPITATFYVSHEWTDYSQVQNLYSAGHEMASHTISHSFGEQFSQKKWNREVAGQREILAAYGGVKLEDVRGMRAPFLSVGGNKMFKMLYDSNFTYDSSLPVYENRPPSWPYTLDYKLFHDCMIPPCPTKSYPGVWEVPMVMWQDLNGGRCSMGDACANPPEPENVYKMILKNFDRHYSTNRAPFGLFYHAAWFTQPHHKEGFIMFLDHINQMPDVWIVTNWQALQWVRDPTPISRINNFQPFQCNYQDRPKKCNNPKVCNLWHKSGVRYMRTCQPCPEVYPWTGKTGIRSSRIDNDIGE</sequence>
<dbReference type="InterPro" id="IPR011330">
    <property type="entry name" value="Glyco_hydro/deAcase_b/a-brl"/>
</dbReference>
<keyword evidence="2" id="KW-0732">Signal</keyword>
<feature type="chain" id="PRO_5026697837" evidence="2">
    <location>
        <begin position="21"/>
        <end position="2435"/>
    </location>
</feature>
<organism evidence="4 5">
    <name type="scientific">Bombyx mandarina</name>
    <name type="common">Wild silk moth</name>
    <name type="synonym">Wild silkworm</name>
    <dbReference type="NCBI Taxonomy" id="7092"/>
    <lineage>
        <taxon>Eukaryota</taxon>
        <taxon>Metazoa</taxon>
        <taxon>Ecdysozoa</taxon>
        <taxon>Arthropoda</taxon>
        <taxon>Hexapoda</taxon>
        <taxon>Insecta</taxon>
        <taxon>Pterygota</taxon>
        <taxon>Neoptera</taxon>
        <taxon>Endopterygota</taxon>
        <taxon>Lepidoptera</taxon>
        <taxon>Glossata</taxon>
        <taxon>Ditrysia</taxon>
        <taxon>Bombycoidea</taxon>
        <taxon>Bombycidae</taxon>
        <taxon>Bombycinae</taxon>
        <taxon>Bombyx</taxon>
    </lineage>
</organism>
<dbReference type="SUPFAM" id="SSF88713">
    <property type="entry name" value="Glycoside hydrolase/deacetylase"/>
    <property type="match status" value="1"/>
</dbReference>
<protein>
    <submittedName>
        <fullName evidence="5">Uncharacterized protein LOC114244855</fullName>
    </submittedName>
</protein>
<evidence type="ECO:0000256" key="2">
    <source>
        <dbReference type="SAM" id="SignalP"/>
    </source>
</evidence>
<feature type="region of interest" description="Disordered" evidence="1">
    <location>
        <begin position="1467"/>
        <end position="1520"/>
    </location>
</feature>
<feature type="region of interest" description="Disordered" evidence="1">
    <location>
        <begin position="1273"/>
        <end position="1376"/>
    </location>
</feature>
<evidence type="ECO:0000313" key="5">
    <source>
        <dbReference type="RefSeq" id="XP_028032581.1"/>
    </source>
</evidence>
<feature type="region of interest" description="Disordered" evidence="1">
    <location>
        <begin position="1161"/>
        <end position="1182"/>
    </location>
</feature>
<dbReference type="Pfam" id="PF01607">
    <property type="entry name" value="CBM_14"/>
    <property type="match status" value="1"/>
</dbReference>
<feature type="compositionally biased region" description="Pro residues" evidence="1">
    <location>
        <begin position="120"/>
        <end position="136"/>
    </location>
</feature>
<dbReference type="GeneID" id="114244855"/>
<dbReference type="CTD" id="33158"/>
<feature type="region of interest" description="Disordered" evidence="1">
    <location>
        <begin position="1574"/>
        <end position="1623"/>
    </location>
</feature>
<dbReference type="PANTHER" id="PTHR45985">
    <property type="match status" value="1"/>
</dbReference>
<evidence type="ECO:0000259" key="3">
    <source>
        <dbReference type="PROSITE" id="PS50940"/>
    </source>
</evidence>
<feature type="region of interest" description="Disordered" evidence="1">
    <location>
        <begin position="380"/>
        <end position="400"/>
    </location>
</feature>
<dbReference type="OrthoDB" id="504708at2759"/>
<dbReference type="SMART" id="SM00494">
    <property type="entry name" value="ChtBD2"/>
    <property type="match status" value="1"/>
</dbReference>
<reference evidence="5" key="1">
    <citation type="submission" date="2025-08" db="UniProtKB">
        <authorList>
            <consortium name="RefSeq"/>
        </authorList>
    </citation>
    <scope>IDENTIFICATION</scope>
    <source>
        <tissue evidence="5">Silk gland</tissue>
    </source>
</reference>
<proteinExistence type="predicted"/>
<feature type="compositionally biased region" description="Polar residues" evidence="1">
    <location>
        <begin position="528"/>
        <end position="540"/>
    </location>
</feature>
<dbReference type="PROSITE" id="PS50940">
    <property type="entry name" value="CHIT_BIND_II"/>
    <property type="match status" value="1"/>
</dbReference>
<evidence type="ECO:0000313" key="4">
    <source>
        <dbReference type="Proteomes" id="UP000504629"/>
    </source>
</evidence>
<feature type="compositionally biased region" description="Polar residues" evidence="1">
    <location>
        <begin position="1999"/>
        <end position="2017"/>
    </location>
</feature>
<feature type="compositionally biased region" description="Polar residues" evidence="1">
    <location>
        <begin position="1340"/>
        <end position="1376"/>
    </location>
</feature>
<feature type="compositionally biased region" description="Polar residues" evidence="1">
    <location>
        <begin position="1973"/>
        <end position="1990"/>
    </location>
</feature>
<dbReference type="InterPro" id="IPR002509">
    <property type="entry name" value="NODB_dom"/>
</dbReference>
<dbReference type="GO" id="GO:0016810">
    <property type="term" value="F:hydrolase activity, acting on carbon-nitrogen (but not peptide) bonds"/>
    <property type="evidence" value="ECO:0007669"/>
    <property type="project" value="InterPro"/>
</dbReference>
<name>A0A6J2JS10_BOMMA</name>
<dbReference type="GO" id="GO:0005576">
    <property type="term" value="C:extracellular region"/>
    <property type="evidence" value="ECO:0007669"/>
    <property type="project" value="InterPro"/>
</dbReference>
<dbReference type="FunFam" id="3.20.20.370:FF:000003">
    <property type="entry name" value="CLUMA_CG003232, isoform B"/>
    <property type="match status" value="1"/>
</dbReference>
<dbReference type="Pfam" id="PF01522">
    <property type="entry name" value="Polysacc_deac_1"/>
    <property type="match status" value="1"/>
</dbReference>
<feature type="compositionally biased region" description="Basic and acidic residues" evidence="1">
    <location>
        <begin position="109"/>
        <end position="119"/>
    </location>
</feature>
<accession>A0A6J2JS10</accession>
<feature type="compositionally biased region" description="Acidic residues" evidence="1">
    <location>
        <begin position="565"/>
        <end position="587"/>
    </location>
</feature>
<dbReference type="GO" id="GO:0005975">
    <property type="term" value="P:carbohydrate metabolic process"/>
    <property type="evidence" value="ECO:0007669"/>
    <property type="project" value="InterPro"/>
</dbReference>
<dbReference type="Gene3D" id="3.20.20.370">
    <property type="entry name" value="Glycoside hydrolase/deacetylase"/>
    <property type="match status" value="1"/>
</dbReference>
<evidence type="ECO:0000256" key="1">
    <source>
        <dbReference type="SAM" id="MobiDB-lite"/>
    </source>
</evidence>
<feature type="compositionally biased region" description="Polar residues" evidence="1">
    <location>
        <begin position="1165"/>
        <end position="1181"/>
    </location>
</feature>
<feature type="compositionally biased region" description="Polar residues" evidence="1">
    <location>
        <begin position="1574"/>
        <end position="1591"/>
    </location>
</feature>
<feature type="compositionally biased region" description="Basic and acidic residues" evidence="1">
    <location>
        <begin position="552"/>
        <end position="564"/>
    </location>
</feature>
<feature type="region of interest" description="Disordered" evidence="1">
    <location>
        <begin position="521"/>
        <end position="604"/>
    </location>
</feature>
<feature type="region of interest" description="Disordered" evidence="1">
    <location>
        <begin position="1968"/>
        <end position="2039"/>
    </location>
</feature>
<feature type="signal peptide" evidence="2">
    <location>
        <begin position="1"/>
        <end position="20"/>
    </location>
</feature>
<feature type="domain" description="Chitin-binding type-2" evidence="3">
    <location>
        <begin position="46"/>
        <end position="101"/>
    </location>
</feature>
<feature type="compositionally biased region" description="Low complexity" evidence="1">
    <location>
        <begin position="380"/>
        <end position="396"/>
    </location>
</feature>